<dbReference type="HOGENOM" id="CLU_3115776_0_0_7"/>
<dbReference type="AlphaFoldDB" id="W4L2E7"/>
<evidence type="ECO:0000313" key="2">
    <source>
        <dbReference type="Proteomes" id="UP000019141"/>
    </source>
</evidence>
<accession>W4L2E7</accession>
<comment type="caution">
    <text evidence="1">The sequence shown here is derived from an EMBL/GenBank/DDBJ whole genome shotgun (WGS) entry which is preliminary data.</text>
</comment>
<organism evidence="1 2">
    <name type="scientific">Entotheonella factor</name>
    <dbReference type="NCBI Taxonomy" id="1429438"/>
    <lineage>
        <taxon>Bacteria</taxon>
        <taxon>Pseudomonadati</taxon>
        <taxon>Nitrospinota/Tectimicrobiota group</taxon>
        <taxon>Candidatus Tectimicrobiota</taxon>
        <taxon>Candidatus Entotheonellia</taxon>
        <taxon>Candidatus Entotheonellales</taxon>
        <taxon>Candidatus Entotheonellaceae</taxon>
        <taxon>Candidatus Entotheonella</taxon>
    </lineage>
</organism>
<proteinExistence type="predicted"/>
<dbReference type="EMBL" id="AZHW01001564">
    <property type="protein sequence ID" value="ETW92263.1"/>
    <property type="molecule type" value="Genomic_DNA"/>
</dbReference>
<name>W4L2E7_ENTF1</name>
<protein>
    <submittedName>
        <fullName evidence="1">Uncharacterized protein</fullName>
    </submittedName>
</protein>
<keyword evidence="2" id="KW-1185">Reference proteome</keyword>
<evidence type="ECO:0000313" key="1">
    <source>
        <dbReference type="EMBL" id="ETW92263.1"/>
    </source>
</evidence>
<gene>
    <name evidence="1" type="ORF">ETSY1_44415</name>
</gene>
<reference evidence="1 2" key="1">
    <citation type="journal article" date="2014" name="Nature">
        <title>An environmental bacterial taxon with a large and distinct metabolic repertoire.</title>
        <authorList>
            <person name="Wilson M.C."/>
            <person name="Mori T."/>
            <person name="Ruckert C."/>
            <person name="Uria A.R."/>
            <person name="Helf M.J."/>
            <person name="Takada K."/>
            <person name="Gernert C."/>
            <person name="Steffens U.A."/>
            <person name="Heycke N."/>
            <person name="Schmitt S."/>
            <person name="Rinke C."/>
            <person name="Helfrich E.J."/>
            <person name="Brachmann A.O."/>
            <person name="Gurgui C."/>
            <person name="Wakimoto T."/>
            <person name="Kracht M."/>
            <person name="Crusemann M."/>
            <person name="Hentschel U."/>
            <person name="Abe I."/>
            <person name="Matsunaga S."/>
            <person name="Kalinowski J."/>
            <person name="Takeyama H."/>
            <person name="Piel J."/>
        </authorList>
    </citation>
    <scope>NUCLEOTIDE SEQUENCE [LARGE SCALE GENOMIC DNA]</scope>
    <source>
        <strain evidence="2">TSY1</strain>
    </source>
</reference>
<dbReference type="Proteomes" id="UP000019141">
    <property type="component" value="Unassembled WGS sequence"/>
</dbReference>
<sequence>MRLLQIIPSGLKQTKKSPCTEPAFQLRGWPGEMLVESREVEEKTWTGVST</sequence>